<name>V4PKG3_9CAUL</name>
<evidence type="ECO:0008006" key="12">
    <source>
        <dbReference type="Google" id="ProtNLM"/>
    </source>
</evidence>
<dbReference type="InterPro" id="IPR011527">
    <property type="entry name" value="ABC1_TM_dom"/>
</dbReference>
<evidence type="ECO:0000256" key="2">
    <source>
        <dbReference type="ARBA" id="ARBA00022692"/>
    </source>
</evidence>
<dbReference type="InterPro" id="IPR003439">
    <property type="entry name" value="ABC_transporter-like_ATP-bd"/>
</dbReference>
<keyword evidence="5 7" id="KW-1133">Transmembrane helix</keyword>
<dbReference type="Gene3D" id="3.40.50.300">
    <property type="entry name" value="P-loop containing nucleotide triphosphate hydrolases"/>
    <property type="match status" value="1"/>
</dbReference>
<feature type="transmembrane region" description="Helical" evidence="7">
    <location>
        <begin position="18"/>
        <end position="42"/>
    </location>
</feature>
<keyword evidence="11" id="KW-1185">Reference proteome</keyword>
<dbReference type="PROSITE" id="PS50929">
    <property type="entry name" value="ABC_TM1F"/>
    <property type="match status" value="1"/>
</dbReference>
<dbReference type="AlphaFoldDB" id="V4PKG3"/>
<dbReference type="Pfam" id="PF00005">
    <property type="entry name" value="ABC_tran"/>
    <property type="match status" value="1"/>
</dbReference>
<feature type="transmembrane region" description="Helical" evidence="7">
    <location>
        <begin position="62"/>
        <end position="79"/>
    </location>
</feature>
<proteinExistence type="predicted"/>
<comment type="caution">
    <text evidence="10">The sequence shown here is derived from an EMBL/GenBank/DDBJ whole genome shotgun (WGS) entry which is preliminary data.</text>
</comment>
<feature type="transmembrane region" description="Helical" evidence="7">
    <location>
        <begin position="162"/>
        <end position="182"/>
    </location>
</feature>
<dbReference type="PANTHER" id="PTHR24221">
    <property type="entry name" value="ATP-BINDING CASSETTE SUB-FAMILY B"/>
    <property type="match status" value="1"/>
</dbReference>
<keyword evidence="6 7" id="KW-0472">Membrane</keyword>
<dbReference type="STRING" id="1121022.GCA_000376105_02507"/>
<dbReference type="GO" id="GO:0140359">
    <property type="term" value="F:ABC-type transporter activity"/>
    <property type="evidence" value="ECO:0007669"/>
    <property type="project" value="InterPro"/>
</dbReference>
<dbReference type="InterPro" id="IPR017871">
    <property type="entry name" value="ABC_transporter-like_CS"/>
</dbReference>
<feature type="domain" description="ABC transporter" evidence="8">
    <location>
        <begin position="307"/>
        <end position="521"/>
    </location>
</feature>
<dbReference type="GO" id="GO:0034040">
    <property type="term" value="F:ATPase-coupled lipid transmembrane transporter activity"/>
    <property type="evidence" value="ECO:0007669"/>
    <property type="project" value="TreeGrafter"/>
</dbReference>
<dbReference type="SUPFAM" id="SSF52540">
    <property type="entry name" value="P-loop containing nucleoside triphosphate hydrolases"/>
    <property type="match status" value="1"/>
</dbReference>
<protein>
    <recommendedName>
        <fullName evidence="12">ABC transporter ATP-binding protein</fullName>
    </recommendedName>
</protein>
<evidence type="ECO:0000256" key="3">
    <source>
        <dbReference type="ARBA" id="ARBA00022741"/>
    </source>
</evidence>
<evidence type="ECO:0000256" key="7">
    <source>
        <dbReference type="SAM" id="Phobius"/>
    </source>
</evidence>
<evidence type="ECO:0000313" key="10">
    <source>
        <dbReference type="EMBL" id="ESQ94472.1"/>
    </source>
</evidence>
<feature type="transmembrane region" description="Helical" evidence="7">
    <location>
        <begin position="275"/>
        <end position="297"/>
    </location>
</feature>
<dbReference type="PROSITE" id="PS00211">
    <property type="entry name" value="ABC_TRANSPORTER_1"/>
    <property type="match status" value="1"/>
</dbReference>
<evidence type="ECO:0000256" key="4">
    <source>
        <dbReference type="ARBA" id="ARBA00022840"/>
    </source>
</evidence>
<comment type="subcellular location">
    <subcellularLocation>
        <location evidence="1">Cell membrane</location>
        <topology evidence="1">Multi-pass membrane protein</topology>
    </subcellularLocation>
</comment>
<evidence type="ECO:0000256" key="6">
    <source>
        <dbReference type="ARBA" id="ARBA00023136"/>
    </source>
</evidence>
<keyword evidence="2 7" id="KW-0812">Transmembrane</keyword>
<dbReference type="Proteomes" id="UP000017837">
    <property type="component" value="Unassembled WGS sequence"/>
</dbReference>
<evidence type="ECO:0000259" key="8">
    <source>
        <dbReference type="PROSITE" id="PS50893"/>
    </source>
</evidence>
<dbReference type="RefSeq" id="WP_018082174.1">
    <property type="nucleotide sequence ID" value="NZ_AQWM01000011.1"/>
</dbReference>
<dbReference type="InterPro" id="IPR027417">
    <property type="entry name" value="P-loop_NTPase"/>
</dbReference>
<dbReference type="Gene3D" id="1.20.1560.10">
    <property type="entry name" value="ABC transporter type 1, transmembrane domain"/>
    <property type="match status" value="1"/>
</dbReference>
<dbReference type="Pfam" id="PF00664">
    <property type="entry name" value="ABC_membrane"/>
    <property type="match status" value="1"/>
</dbReference>
<evidence type="ECO:0000256" key="5">
    <source>
        <dbReference type="ARBA" id="ARBA00022989"/>
    </source>
</evidence>
<dbReference type="PROSITE" id="PS50893">
    <property type="entry name" value="ABC_TRANSPORTER_2"/>
    <property type="match status" value="1"/>
</dbReference>
<keyword evidence="4" id="KW-0067">ATP-binding</keyword>
<feature type="domain" description="ABC transmembrane type-1" evidence="9">
    <location>
        <begin position="19"/>
        <end position="264"/>
    </location>
</feature>
<keyword evidence="3" id="KW-0547">Nucleotide-binding</keyword>
<feature type="transmembrane region" description="Helical" evidence="7">
    <location>
        <begin position="250"/>
        <end position="269"/>
    </location>
</feature>
<dbReference type="SUPFAM" id="SSF90123">
    <property type="entry name" value="ABC transporter transmembrane region"/>
    <property type="match status" value="1"/>
</dbReference>
<evidence type="ECO:0000259" key="9">
    <source>
        <dbReference type="PROSITE" id="PS50929"/>
    </source>
</evidence>
<dbReference type="OrthoDB" id="5288404at2"/>
<organism evidence="10 11">
    <name type="scientific">Asticcacaulis benevestitus DSM 16100 = ATCC BAA-896</name>
    <dbReference type="NCBI Taxonomy" id="1121022"/>
    <lineage>
        <taxon>Bacteria</taxon>
        <taxon>Pseudomonadati</taxon>
        <taxon>Pseudomonadota</taxon>
        <taxon>Alphaproteobacteria</taxon>
        <taxon>Caulobacterales</taxon>
        <taxon>Caulobacteraceae</taxon>
        <taxon>Asticcacaulis</taxon>
    </lineage>
</organism>
<dbReference type="GO" id="GO:0005524">
    <property type="term" value="F:ATP binding"/>
    <property type="evidence" value="ECO:0007669"/>
    <property type="project" value="UniProtKB-KW"/>
</dbReference>
<evidence type="ECO:0000313" key="11">
    <source>
        <dbReference type="Proteomes" id="UP000017837"/>
    </source>
</evidence>
<dbReference type="InterPro" id="IPR036640">
    <property type="entry name" value="ABC1_TM_sf"/>
</dbReference>
<dbReference type="EMBL" id="AWGB01000003">
    <property type="protein sequence ID" value="ESQ94472.1"/>
    <property type="molecule type" value="Genomic_DNA"/>
</dbReference>
<reference evidence="10 11" key="1">
    <citation type="journal article" date="2014" name="Nature">
        <title>Sequential evolution of bacterial morphology by co-option of a developmental regulator.</title>
        <authorList>
            <person name="Jiang C."/>
            <person name="Brown P.J."/>
            <person name="Ducret A."/>
            <person name="Brun Y.V."/>
        </authorList>
    </citation>
    <scope>NUCLEOTIDE SEQUENCE [LARGE SCALE GENOMIC DNA]</scope>
    <source>
        <strain evidence="10 11">DSM 16100</strain>
    </source>
</reference>
<dbReference type="eggNOG" id="COG4987">
    <property type="taxonomic scope" value="Bacteria"/>
</dbReference>
<dbReference type="GO" id="GO:0005886">
    <property type="term" value="C:plasma membrane"/>
    <property type="evidence" value="ECO:0007669"/>
    <property type="project" value="UniProtKB-SubCell"/>
</dbReference>
<dbReference type="InterPro" id="IPR039421">
    <property type="entry name" value="Type_1_exporter"/>
</dbReference>
<evidence type="ECO:0000256" key="1">
    <source>
        <dbReference type="ARBA" id="ARBA00004651"/>
    </source>
</evidence>
<feature type="transmembrane region" description="Helical" evidence="7">
    <location>
        <begin position="136"/>
        <end position="156"/>
    </location>
</feature>
<dbReference type="PANTHER" id="PTHR24221:SF654">
    <property type="entry name" value="ATP-BINDING CASSETTE SUB-FAMILY B MEMBER 6"/>
    <property type="match status" value="1"/>
</dbReference>
<accession>V4PKG3</accession>
<dbReference type="GO" id="GO:0016887">
    <property type="term" value="F:ATP hydrolysis activity"/>
    <property type="evidence" value="ECO:0007669"/>
    <property type="project" value="InterPro"/>
</dbReference>
<gene>
    <name evidence="10" type="ORF">ABENE_01230</name>
</gene>
<sequence>MTFAHFFKTLKTTYGSRLFLTAVFAAGVSISAVSLLGISGWFLTGAAVAGAGGVLLAQGFNYLLPSAAIRFFAITRTILRYGERYTGHSAALRAMADLRPALLTRVINAQPEITLRLSRGEASSRFIQDVSALENALVMQSAPIAGLAGMVTALILTALAGLWVALVLLVFMAIALAGSVWIHRRINDNSASEQAAMGAVKARFFALMTLLPDIRAYDLRKPLLTELETLETALVEARTRVIGKDALSNAWTTGLTGLALACVAMAALGQPLAHMALAILAASMGFESLGILIKAVAQKDGFDQARARVADIYDQPQVSAPLVFETPAFSFKGEMVMLDSTLRLRIDGPSGSGKTRLIETLMGLQTVEGLEVHSSRDQFSLCPQDAGLITGTIRDNLLMAFSDEALKGLNQAAREAALFGALEAACLSNRVKALPKSLDTWIGDGGVTLSGGERKRLALARSLLREAPILILDEPTEGLDLATEAQVVGNLAKHLSEKRQGLILISHREGPRALTDHILSV</sequence>
<dbReference type="PATRIC" id="fig|1121022.4.peg.242"/>